<protein>
    <submittedName>
        <fullName evidence="1">Uncharacterized protein</fullName>
    </submittedName>
</protein>
<accession>A0A0V0XXI3</accession>
<evidence type="ECO:0000313" key="2">
    <source>
        <dbReference type="Proteomes" id="UP000054815"/>
    </source>
</evidence>
<organism evidence="1 2">
    <name type="scientific">Trichinella pseudospiralis</name>
    <name type="common">Parasitic roundworm</name>
    <dbReference type="NCBI Taxonomy" id="6337"/>
    <lineage>
        <taxon>Eukaryota</taxon>
        <taxon>Metazoa</taxon>
        <taxon>Ecdysozoa</taxon>
        <taxon>Nematoda</taxon>
        <taxon>Enoplea</taxon>
        <taxon>Dorylaimia</taxon>
        <taxon>Trichinellida</taxon>
        <taxon>Trichinellidae</taxon>
        <taxon>Trichinella</taxon>
    </lineage>
</organism>
<dbReference type="AlphaFoldDB" id="A0A0V0XXI3"/>
<gene>
    <name evidence="1" type="ORF">T4E_5455</name>
</gene>
<evidence type="ECO:0000313" key="1">
    <source>
        <dbReference type="EMBL" id="KRX92695.1"/>
    </source>
</evidence>
<name>A0A0V0XXI3_TRIPS</name>
<proteinExistence type="predicted"/>
<comment type="caution">
    <text evidence="1">The sequence shown here is derived from an EMBL/GenBank/DDBJ whole genome shotgun (WGS) entry which is preliminary data.</text>
</comment>
<dbReference type="Proteomes" id="UP000054815">
    <property type="component" value="Unassembled WGS sequence"/>
</dbReference>
<dbReference type="EMBL" id="JYDU01000105">
    <property type="protein sequence ID" value="KRX92695.1"/>
    <property type="molecule type" value="Genomic_DNA"/>
</dbReference>
<sequence length="83" mass="9185">MRAGGEFDFRMQFAYLLQSKQLAFICQLIALGRTRRNSAGASTSNWLAACCCSCCSIRSDILFWRGALSISFGLEKNVEAGKH</sequence>
<reference evidence="1 2" key="1">
    <citation type="submission" date="2015-01" db="EMBL/GenBank/DDBJ databases">
        <title>Evolution of Trichinella species and genotypes.</title>
        <authorList>
            <person name="Korhonen P.K."/>
            <person name="Edoardo P."/>
            <person name="Giuseppe L.R."/>
            <person name="Gasser R.B."/>
        </authorList>
    </citation>
    <scope>NUCLEOTIDE SEQUENCE [LARGE SCALE GENOMIC DNA]</scope>
    <source>
        <strain evidence="1">ISS141</strain>
    </source>
</reference>